<feature type="region of interest" description="Disordered" evidence="1">
    <location>
        <begin position="54"/>
        <end position="84"/>
    </location>
</feature>
<reference evidence="2 3" key="1">
    <citation type="journal article" date="2020" name="BMC Genomics">
        <title>Intraspecific diversification of the crop wild relative Brassica cretica Lam. using demographic model selection.</title>
        <authorList>
            <person name="Kioukis A."/>
            <person name="Michalopoulou V.A."/>
            <person name="Briers L."/>
            <person name="Pirintsos S."/>
            <person name="Studholme D.J."/>
            <person name="Pavlidis P."/>
            <person name="Sarris P.F."/>
        </authorList>
    </citation>
    <scope>NUCLEOTIDE SEQUENCE [LARGE SCALE GENOMIC DNA]</scope>
    <source>
        <strain evidence="3">cv. PFS-1207/04</strain>
    </source>
</reference>
<keyword evidence="3" id="KW-1185">Reference proteome</keyword>
<evidence type="ECO:0000256" key="1">
    <source>
        <dbReference type="SAM" id="MobiDB-lite"/>
    </source>
</evidence>
<comment type="caution">
    <text evidence="2">The sequence shown here is derived from an EMBL/GenBank/DDBJ whole genome shotgun (WGS) entry which is preliminary data.</text>
</comment>
<evidence type="ECO:0000313" key="2">
    <source>
        <dbReference type="EMBL" id="KAF3498608.1"/>
    </source>
</evidence>
<proteinExistence type="predicted"/>
<sequence length="84" mass="9799">MENGSLPLRNKSSSFRLETTFQGHRAYTEENTIQTWSSKYEKKEPPETRAAMKDNLTGDECEEKQEHECESFLSDGEKHRTPEM</sequence>
<dbReference type="Proteomes" id="UP000266723">
    <property type="component" value="Unassembled WGS sequence"/>
</dbReference>
<gene>
    <name evidence="2" type="ORF">DY000_02056100</name>
</gene>
<accession>A0ABQ7ALU4</accession>
<feature type="compositionally biased region" description="Basic and acidic residues" evidence="1">
    <location>
        <begin position="64"/>
        <end position="84"/>
    </location>
</feature>
<dbReference type="EMBL" id="QGKV02002055">
    <property type="protein sequence ID" value="KAF3498608.1"/>
    <property type="molecule type" value="Genomic_DNA"/>
</dbReference>
<organism evidence="2 3">
    <name type="scientific">Brassica cretica</name>
    <name type="common">Mustard</name>
    <dbReference type="NCBI Taxonomy" id="69181"/>
    <lineage>
        <taxon>Eukaryota</taxon>
        <taxon>Viridiplantae</taxon>
        <taxon>Streptophyta</taxon>
        <taxon>Embryophyta</taxon>
        <taxon>Tracheophyta</taxon>
        <taxon>Spermatophyta</taxon>
        <taxon>Magnoliopsida</taxon>
        <taxon>eudicotyledons</taxon>
        <taxon>Gunneridae</taxon>
        <taxon>Pentapetalae</taxon>
        <taxon>rosids</taxon>
        <taxon>malvids</taxon>
        <taxon>Brassicales</taxon>
        <taxon>Brassicaceae</taxon>
        <taxon>Brassiceae</taxon>
        <taxon>Brassica</taxon>
    </lineage>
</organism>
<evidence type="ECO:0000313" key="3">
    <source>
        <dbReference type="Proteomes" id="UP000266723"/>
    </source>
</evidence>
<protein>
    <submittedName>
        <fullName evidence="2">Uncharacterized protein</fullName>
    </submittedName>
</protein>
<name>A0ABQ7ALU4_BRACR</name>